<comment type="function">
    <text evidence="11">Catalyzes the specific phosphorylation of the 3-hydroxyl group of shikimic acid using ATP as a cosubstrate.</text>
</comment>
<dbReference type="PROSITE" id="PS50943">
    <property type="entry name" value="HTH_CROC1"/>
    <property type="match status" value="1"/>
</dbReference>
<keyword evidence="8 11" id="KW-0067">ATP-binding</keyword>
<keyword evidence="11" id="KW-0963">Cytoplasm</keyword>
<evidence type="ECO:0000256" key="8">
    <source>
        <dbReference type="ARBA" id="ARBA00022840"/>
    </source>
</evidence>
<dbReference type="InterPro" id="IPR027417">
    <property type="entry name" value="P-loop_NTPase"/>
</dbReference>
<dbReference type="PRINTS" id="PR01100">
    <property type="entry name" value="SHIKIMTKNASE"/>
</dbReference>
<evidence type="ECO:0000256" key="7">
    <source>
        <dbReference type="ARBA" id="ARBA00022777"/>
    </source>
</evidence>
<comment type="caution">
    <text evidence="14">The sequence shown here is derived from an EMBL/GenBank/DDBJ whole genome shotgun (WGS) entry which is preliminary data.</text>
</comment>
<comment type="cofactor">
    <cofactor evidence="11">
        <name>Mg(2+)</name>
        <dbReference type="ChEBI" id="CHEBI:18420"/>
    </cofactor>
    <text evidence="11">Binds 1 Mg(2+) ion per subunit.</text>
</comment>
<dbReference type="NCBIfam" id="NF006015">
    <property type="entry name" value="PRK08154.1"/>
    <property type="match status" value="1"/>
</dbReference>
<feature type="binding site" evidence="11">
    <location>
        <position position="254"/>
    </location>
    <ligand>
        <name>ATP</name>
        <dbReference type="ChEBI" id="CHEBI:30616"/>
    </ligand>
</feature>
<keyword evidence="9 11" id="KW-0057">Aromatic amino acid biosynthesis</keyword>
<evidence type="ECO:0000256" key="6">
    <source>
        <dbReference type="ARBA" id="ARBA00022741"/>
    </source>
</evidence>
<dbReference type="EC" id="2.7.1.71" evidence="3 11"/>
<keyword evidence="6 11" id="KW-0547">Nucleotide-binding</keyword>
<dbReference type="Gene3D" id="1.10.260.40">
    <property type="entry name" value="lambda repressor-like DNA-binding domains"/>
    <property type="match status" value="1"/>
</dbReference>
<feature type="region of interest" description="Disordered" evidence="12">
    <location>
        <begin position="1"/>
        <end position="21"/>
    </location>
</feature>
<dbReference type="RefSeq" id="WP_169260930.1">
    <property type="nucleotide sequence ID" value="NZ_WTVQ01000021.1"/>
</dbReference>
<comment type="subcellular location">
    <subcellularLocation>
        <location evidence="11">Cytoplasm</location>
    </subcellularLocation>
</comment>
<feature type="binding site" evidence="11">
    <location>
        <position position="192"/>
    </location>
    <ligand>
        <name>substrate</name>
    </ligand>
</feature>
<dbReference type="SUPFAM" id="SSF52540">
    <property type="entry name" value="P-loop containing nucleoside triphosphate hydrolases"/>
    <property type="match status" value="1"/>
</dbReference>
<evidence type="ECO:0000256" key="5">
    <source>
        <dbReference type="ARBA" id="ARBA00022679"/>
    </source>
</evidence>
<comment type="caution">
    <text evidence="11">Lacks conserved residue(s) required for the propagation of feature annotation.</text>
</comment>
<keyword evidence="5 11" id="KW-0808">Transferase</keyword>
<dbReference type="InterPro" id="IPR023000">
    <property type="entry name" value="Shikimate_kinase_CS"/>
</dbReference>
<dbReference type="InterPro" id="IPR031322">
    <property type="entry name" value="Shikimate/glucono_kinase"/>
</dbReference>
<evidence type="ECO:0000313" key="15">
    <source>
        <dbReference type="Proteomes" id="UP000648984"/>
    </source>
</evidence>
<proteinExistence type="inferred from homology"/>
<dbReference type="SUPFAM" id="SSF47413">
    <property type="entry name" value="lambda repressor-like DNA-binding domains"/>
    <property type="match status" value="1"/>
</dbReference>
<comment type="pathway">
    <text evidence="1 11">Metabolic intermediate biosynthesis; chorismate biosynthesis; chorismate from D-erythrose 4-phosphate and phosphoenolpyruvate: step 5/7.</text>
</comment>
<sequence>MSLSSETESLQQDARPAADDAVVATDGNILPTLGRRVREIRDRRGMTRKLVAREAGVSERHLAHLEAGDGNVSIVLLHNIARALNVSLIELLAPETEDTVEKRLIRRFLERLPQHRLEEVVFRLMRDFGHEEAVRRKRVALIGLRGAGKSTLGKRLAQEEGMPFIELDREIEKETGIPAREIFSLYGQSGYRRIEKRTLERVMREHPRAVISVGGGVVAQPETFEMLLSNCLTVWVKAQPEEHMARVMAQGDMRPMAGNDEAMEDLKRILEARLPLYAKADTVLDTSGDTVDQSFMKLRQLVLS</sequence>
<keyword evidence="4 11" id="KW-0028">Amino-acid biosynthesis</keyword>
<dbReference type="Proteomes" id="UP000648984">
    <property type="component" value="Unassembled WGS sequence"/>
</dbReference>
<dbReference type="InterPro" id="IPR001387">
    <property type="entry name" value="Cro/C1-type_HTH"/>
</dbReference>
<dbReference type="EMBL" id="WTVQ01000021">
    <property type="protein sequence ID" value="NMG75776.1"/>
    <property type="molecule type" value="Genomic_DNA"/>
</dbReference>
<feature type="compositionally biased region" description="Polar residues" evidence="12">
    <location>
        <begin position="1"/>
        <end position="12"/>
    </location>
</feature>
<feature type="binding site" evidence="11">
    <location>
        <position position="150"/>
    </location>
    <ligand>
        <name>Mg(2+)</name>
        <dbReference type="ChEBI" id="CHEBI:18420"/>
    </ligand>
</feature>
<dbReference type="CDD" id="cd00093">
    <property type="entry name" value="HTH_XRE"/>
    <property type="match status" value="1"/>
</dbReference>
<comment type="catalytic activity">
    <reaction evidence="10 11">
        <text>shikimate + ATP = 3-phosphoshikimate + ADP + H(+)</text>
        <dbReference type="Rhea" id="RHEA:13121"/>
        <dbReference type="ChEBI" id="CHEBI:15378"/>
        <dbReference type="ChEBI" id="CHEBI:30616"/>
        <dbReference type="ChEBI" id="CHEBI:36208"/>
        <dbReference type="ChEBI" id="CHEBI:145989"/>
        <dbReference type="ChEBI" id="CHEBI:456216"/>
        <dbReference type="EC" id="2.7.1.71"/>
    </reaction>
</comment>
<dbReference type="InterPro" id="IPR010982">
    <property type="entry name" value="Lambda_DNA-bd_dom_sf"/>
</dbReference>
<comment type="similarity">
    <text evidence="2 11">Belongs to the shikimate kinase family.</text>
</comment>
<gene>
    <name evidence="11" type="primary">aroK</name>
    <name evidence="14" type="ORF">GPA25_13495</name>
</gene>
<protein>
    <recommendedName>
        <fullName evidence="3 11">Shikimate kinase</fullName>
        <shortName evidence="11">SK</shortName>
        <ecNumber evidence="3 11">2.7.1.71</ecNumber>
    </recommendedName>
</protein>
<evidence type="ECO:0000313" key="14">
    <source>
        <dbReference type="EMBL" id="NMG75776.1"/>
    </source>
</evidence>
<keyword evidence="7 11" id="KW-0418">Kinase</keyword>
<feature type="binding site" evidence="11">
    <location>
        <begin position="146"/>
        <end position="151"/>
    </location>
    <ligand>
        <name>ATP</name>
        <dbReference type="ChEBI" id="CHEBI:30616"/>
    </ligand>
</feature>
<dbReference type="CDD" id="cd00464">
    <property type="entry name" value="SK"/>
    <property type="match status" value="1"/>
</dbReference>
<evidence type="ECO:0000259" key="13">
    <source>
        <dbReference type="PROSITE" id="PS50943"/>
    </source>
</evidence>
<name>A0ABX1QFJ1_9RHOO</name>
<feature type="binding site" evidence="11">
    <location>
        <position position="273"/>
    </location>
    <ligand>
        <name>substrate</name>
    </ligand>
</feature>
<evidence type="ECO:0000256" key="12">
    <source>
        <dbReference type="SAM" id="MobiDB-lite"/>
    </source>
</evidence>
<evidence type="ECO:0000256" key="4">
    <source>
        <dbReference type="ARBA" id="ARBA00022605"/>
    </source>
</evidence>
<reference evidence="14 15" key="1">
    <citation type="submission" date="2019-12" db="EMBL/GenBank/DDBJ databases">
        <title>Comparative genomics gives insights into the taxonomy of the Azoarcus-Aromatoleum group and reveals separate origins of nif in the plant-associated Azoarcus and non-plant-associated Aromatoleum sub-groups.</title>
        <authorList>
            <person name="Lafos M."/>
            <person name="Maluk M."/>
            <person name="Batista M."/>
            <person name="Junghare M."/>
            <person name="Carmona M."/>
            <person name="Faoro H."/>
            <person name="Cruz L.M."/>
            <person name="Battistoni F."/>
            <person name="De Souza E."/>
            <person name="Pedrosa F."/>
            <person name="Chen W.-M."/>
            <person name="Poole P.S."/>
            <person name="Dixon R.A."/>
            <person name="James E.K."/>
        </authorList>
    </citation>
    <scope>NUCLEOTIDE SEQUENCE [LARGE SCALE GENOMIC DNA]</scope>
    <source>
        <strain evidence="14 15">22Lin</strain>
    </source>
</reference>
<feature type="binding site" evidence="11">
    <location>
        <position position="168"/>
    </location>
    <ligand>
        <name>substrate</name>
    </ligand>
</feature>
<evidence type="ECO:0000256" key="2">
    <source>
        <dbReference type="ARBA" id="ARBA00006997"/>
    </source>
</evidence>
<dbReference type="PROSITE" id="PS01128">
    <property type="entry name" value="SHIKIMATE_KINASE"/>
    <property type="match status" value="1"/>
</dbReference>
<dbReference type="Pfam" id="PF01202">
    <property type="entry name" value="SKI"/>
    <property type="match status" value="1"/>
</dbReference>
<evidence type="ECO:0000256" key="11">
    <source>
        <dbReference type="HAMAP-Rule" id="MF_00109"/>
    </source>
</evidence>
<keyword evidence="11" id="KW-0479">Metal-binding</keyword>
<dbReference type="SMART" id="SM00530">
    <property type="entry name" value="HTH_XRE"/>
    <property type="match status" value="1"/>
</dbReference>
<dbReference type="Pfam" id="PF01381">
    <property type="entry name" value="HTH_3"/>
    <property type="match status" value="1"/>
</dbReference>
<keyword evidence="15" id="KW-1185">Reference proteome</keyword>
<dbReference type="HAMAP" id="MF_00109">
    <property type="entry name" value="Shikimate_kinase"/>
    <property type="match status" value="1"/>
</dbReference>
<dbReference type="PANTHER" id="PTHR21087">
    <property type="entry name" value="SHIKIMATE KINASE"/>
    <property type="match status" value="1"/>
</dbReference>
<accession>A0ABX1QFJ1</accession>
<organism evidence="14 15">
    <name type="scientific">Aromatoleum diolicum</name>
    <dbReference type="NCBI Taxonomy" id="75796"/>
    <lineage>
        <taxon>Bacteria</taxon>
        <taxon>Pseudomonadati</taxon>
        <taxon>Pseudomonadota</taxon>
        <taxon>Betaproteobacteria</taxon>
        <taxon>Rhodocyclales</taxon>
        <taxon>Rhodocyclaceae</taxon>
        <taxon>Aromatoleum</taxon>
    </lineage>
</organism>
<feature type="binding site" evidence="11">
    <location>
        <position position="215"/>
    </location>
    <ligand>
        <name>substrate</name>
    </ligand>
</feature>
<evidence type="ECO:0000256" key="9">
    <source>
        <dbReference type="ARBA" id="ARBA00023141"/>
    </source>
</evidence>
<dbReference type="PANTHER" id="PTHR21087:SF16">
    <property type="entry name" value="SHIKIMATE KINASE 1, CHLOROPLASTIC"/>
    <property type="match status" value="1"/>
</dbReference>
<evidence type="ECO:0000256" key="3">
    <source>
        <dbReference type="ARBA" id="ARBA00012154"/>
    </source>
</evidence>
<comment type="subunit">
    <text evidence="11">Monomer.</text>
</comment>
<dbReference type="InterPro" id="IPR000623">
    <property type="entry name" value="Shikimate_kinase/TSH1"/>
</dbReference>
<evidence type="ECO:0000256" key="1">
    <source>
        <dbReference type="ARBA" id="ARBA00004842"/>
    </source>
</evidence>
<dbReference type="Gene3D" id="3.40.50.300">
    <property type="entry name" value="P-loop containing nucleotide triphosphate hydrolases"/>
    <property type="match status" value="1"/>
</dbReference>
<keyword evidence="11" id="KW-0460">Magnesium</keyword>
<feature type="domain" description="HTH cro/C1-type" evidence="13">
    <location>
        <begin position="37"/>
        <end position="91"/>
    </location>
</feature>
<evidence type="ECO:0000256" key="10">
    <source>
        <dbReference type="ARBA" id="ARBA00048567"/>
    </source>
</evidence>